<dbReference type="AlphaFoldDB" id="A0A3S4PZ19"/>
<protein>
    <submittedName>
        <fullName evidence="2">Uncharacterized protein</fullName>
    </submittedName>
</protein>
<dbReference type="OrthoDB" id="9959451at2"/>
<dbReference type="GeneID" id="49635874"/>
<gene>
    <name evidence="2" type="ORF">NCTC5906_01465</name>
</gene>
<keyword evidence="1" id="KW-0472">Membrane</keyword>
<proteinExistence type="predicted"/>
<name>A0A3S4PZ19_AGGAP</name>
<reference evidence="2 3" key="1">
    <citation type="submission" date="2018-12" db="EMBL/GenBank/DDBJ databases">
        <authorList>
            <consortium name="Pathogen Informatics"/>
        </authorList>
    </citation>
    <scope>NUCLEOTIDE SEQUENCE [LARGE SCALE GENOMIC DNA]</scope>
    <source>
        <strain evidence="2 3">NCTC5906</strain>
    </source>
</reference>
<accession>A0A3S4PZ19</accession>
<evidence type="ECO:0000313" key="3">
    <source>
        <dbReference type="Proteomes" id="UP000272690"/>
    </source>
</evidence>
<feature type="transmembrane region" description="Helical" evidence="1">
    <location>
        <begin position="50"/>
        <end position="76"/>
    </location>
</feature>
<evidence type="ECO:0000256" key="1">
    <source>
        <dbReference type="SAM" id="Phobius"/>
    </source>
</evidence>
<feature type="transmembrane region" description="Helical" evidence="1">
    <location>
        <begin position="7"/>
        <end position="30"/>
    </location>
</feature>
<evidence type="ECO:0000313" key="2">
    <source>
        <dbReference type="EMBL" id="VEF43425.1"/>
    </source>
</evidence>
<dbReference type="Proteomes" id="UP000272690">
    <property type="component" value="Chromosome"/>
</dbReference>
<keyword evidence="1" id="KW-1133">Transmembrane helix</keyword>
<organism evidence="2 3">
    <name type="scientific">Aggregatibacter aphrophilus ATCC 33389</name>
    <dbReference type="NCBI Taxonomy" id="985008"/>
    <lineage>
        <taxon>Bacteria</taxon>
        <taxon>Pseudomonadati</taxon>
        <taxon>Pseudomonadota</taxon>
        <taxon>Gammaproteobacteria</taxon>
        <taxon>Pasteurellales</taxon>
        <taxon>Pasteurellaceae</taxon>
        <taxon>Aggregatibacter</taxon>
    </lineage>
</organism>
<dbReference type="EMBL" id="LR134327">
    <property type="protein sequence ID" value="VEF43425.1"/>
    <property type="molecule type" value="Genomic_DNA"/>
</dbReference>
<dbReference type="RefSeq" id="WP_005703034.1">
    <property type="nucleotide sequence ID" value="NZ_AEWB02000006.1"/>
</dbReference>
<keyword evidence="1" id="KW-0812">Transmembrane</keyword>
<sequence>MRLKQFIFINIAIVLFAFSPFIVMLIWAYFEALQRGVPLSALNEANSSATAVGWLGLATLPLGCLCLLVFGVFVLFDWLSQRKRNDNEKRTEK</sequence>